<dbReference type="RefSeq" id="WP_091676223.1">
    <property type="nucleotide sequence ID" value="NZ_FOKG01000018.1"/>
</dbReference>
<keyword evidence="3" id="KW-1185">Reference proteome</keyword>
<dbReference type="EMBL" id="FOKG01000018">
    <property type="protein sequence ID" value="SFB54615.1"/>
    <property type="molecule type" value="Genomic_DNA"/>
</dbReference>
<sequence length="163" mass="17897">MAITGEELTGQGLVSEELFSRLVNRIVKERKNSREQAARIMDQALAFLAACANSTEPLSPSDAIDIGWHTFILYTREYAAFCDRIAGRFIHHDPTDTRAIPVTRTPVDPLNVTMKAVREAGYAVDLTLWTASAKCNQCTQGCTHSSGDTGCHHHPVRTDTVPA</sequence>
<gene>
    <name evidence="2" type="ORF">SAMN05216266_11852</name>
</gene>
<organism evidence="2 3">
    <name type="scientific">Amycolatopsis marina</name>
    <dbReference type="NCBI Taxonomy" id="490629"/>
    <lineage>
        <taxon>Bacteria</taxon>
        <taxon>Bacillati</taxon>
        <taxon>Actinomycetota</taxon>
        <taxon>Actinomycetes</taxon>
        <taxon>Pseudonocardiales</taxon>
        <taxon>Pseudonocardiaceae</taxon>
        <taxon>Amycolatopsis</taxon>
    </lineage>
</organism>
<feature type="region of interest" description="Disordered" evidence="1">
    <location>
        <begin position="143"/>
        <end position="163"/>
    </location>
</feature>
<proteinExistence type="predicted"/>
<dbReference type="OrthoDB" id="5328543at2"/>
<evidence type="ECO:0000256" key="1">
    <source>
        <dbReference type="SAM" id="MobiDB-lite"/>
    </source>
</evidence>
<reference evidence="3" key="1">
    <citation type="submission" date="2016-10" db="EMBL/GenBank/DDBJ databases">
        <authorList>
            <person name="Varghese N."/>
            <person name="Submissions S."/>
        </authorList>
    </citation>
    <scope>NUCLEOTIDE SEQUENCE [LARGE SCALE GENOMIC DNA]</scope>
    <source>
        <strain evidence="3">CGMCC 4.3568</strain>
    </source>
</reference>
<dbReference type="Proteomes" id="UP000243799">
    <property type="component" value="Unassembled WGS sequence"/>
</dbReference>
<dbReference type="AlphaFoldDB" id="A0A1I1BW11"/>
<evidence type="ECO:0000313" key="3">
    <source>
        <dbReference type="Proteomes" id="UP000243799"/>
    </source>
</evidence>
<protein>
    <submittedName>
        <fullName evidence="2">Uncharacterized protein</fullName>
    </submittedName>
</protein>
<evidence type="ECO:0000313" key="2">
    <source>
        <dbReference type="EMBL" id="SFB54615.1"/>
    </source>
</evidence>
<dbReference type="STRING" id="490629.SAMN05216266_11852"/>
<name>A0A1I1BW11_9PSEU</name>
<accession>A0A1I1BW11</accession>